<keyword evidence="23" id="KW-1185">Reference proteome</keyword>
<feature type="binding site" evidence="20">
    <location>
        <position position="25"/>
    </location>
    <ligand>
        <name>UDP-N-acetyl-alpha-D-glucosamine</name>
        <dbReference type="ChEBI" id="CHEBI:57705"/>
    </ligand>
</feature>
<evidence type="ECO:0000256" key="13">
    <source>
        <dbReference type="ARBA" id="ARBA00022984"/>
    </source>
</evidence>
<keyword evidence="8 20" id="KW-0548">Nucleotidyltransferase</keyword>
<dbReference type="STRING" id="766136.BHF68_11690"/>
<comment type="subunit">
    <text evidence="20">Homotrimer.</text>
</comment>
<sequence>MVSKEIYALILAAGKGTRMKSKLNKVLHPVCGLSMIEQVILQLKRMSIHQIGIVVGHQHEQVISALDSSYRYIEQKEQLGTGHAVKVAKDWLADKQGTTLVLCGDTPLLTTATLSKVIDLHTANKAACTILTAIADNPTGYGRIIRDQDGKVIKIVEQKDASEKERGVKEVNSGIYCFDNQKLFNALERITDNNAQNEYYLTDVIEILNGDNQTILPCVAEDFDEIVGVNDRVALAKANEILRRRILQYWMRAGVTIIDPNNTYIDSLVELGQDIVIYPGTYLRGLTKVADDCSIGPNTEIEDCTVGAASIIKQSVVLKSDIGKSTHVGPFAYIRPGSQIGDDVKIGDFVEIKNSKIGNSSKVSHLSYIGDAVIGNDVNVGCGSITVNYDGKNKHQTTIDDGAFIGCNSNLIAPVTVKQNAFVAAGSTITKDVPENSLAFARSRQTNKLNYRKD</sequence>
<evidence type="ECO:0000256" key="16">
    <source>
        <dbReference type="ARBA" id="ARBA00023316"/>
    </source>
</evidence>
<dbReference type="HAMAP" id="MF_01631">
    <property type="entry name" value="GlmU"/>
    <property type="match status" value="1"/>
</dbReference>
<comment type="similarity">
    <text evidence="4 20">In the C-terminal section; belongs to the transferase hexapeptide repeat family.</text>
</comment>
<feature type="binding site" evidence="20">
    <location>
        <position position="172"/>
    </location>
    <ligand>
        <name>UDP-N-acetyl-alpha-D-glucosamine</name>
        <dbReference type="ChEBI" id="CHEBI:57705"/>
    </ligand>
</feature>
<dbReference type="GO" id="GO:0000902">
    <property type="term" value="P:cell morphogenesis"/>
    <property type="evidence" value="ECO:0007669"/>
    <property type="project" value="UniProtKB-UniRule"/>
</dbReference>
<dbReference type="InterPro" id="IPR050065">
    <property type="entry name" value="GlmU-like"/>
</dbReference>
<protein>
    <recommendedName>
        <fullName evidence="20">Bifunctional protein GlmU</fullName>
    </recommendedName>
    <domain>
        <recommendedName>
            <fullName evidence="20">UDP-N-acetylglucosamine pyrophosphorylase</fullName>
            <ecNumber evidence="20">2.7.7.23</ecNumber>
        </recommendedName>
        <alternativeName>
            <fullName evidence="20">N-acetylglucosamine-1-phosphate uridyltransferase</fullName>
        </alternativeName>
    </domain>
    <domain>
        <recommendedName>
            <fullName evidence="20">Glucosamine-1-phosphate N-acetyltransferase</fullName>
            <ecNumber evidence="20">2.3.1.157</ecNumber>
        </recommendedName>
    </domain>
</protein>
<dbReference type="AlphaFoldDB" id="A0A1E5FYU7"/>
<dbReference type="Gene3D" id="2.160.10.10">
    <property type="entry name" value="Hexapeptide repeat proteins"/>
    <property type="match status" value="1"/>
</dbReference>
<comment type="pathway">
    <text evidence="20">Bacterial outer membrane biogenesis; LPS lipid A biosynthesis.</text>
</comment>
<keyword evidence="9 20" id="KW-0479">Metal-binding</keyword>
<dbReference type="NCBIfam" id="TIGR01173">
    <property type="entry name" value="glmU"/>
    <property type="match status" value="1"/>
</dbReference>
<feature type="binding site" evidence="20">
    <location>
        <position position="105"/>
    </location>
    <ligand>
        <name>Mg(2+)</name>
        <dbReference type="ChEBI" id="CHEBI:18420"/>
    </ligand>
</feature>
<comment type="subcellular location">
    <subcellularLocation>
        <location evidence="1 20">Cytoplasm</location>
    </subcellularLocation>
</comment>
<dbReference type="GO" id="GO:0000287">
    <property type="term" value="F:magnesium ion binding"/>
    <property type="evidence" value="ECO:0007669"/>
    <property type="project" value="UniProtKB-UniRule"/>
</dbReference>
<dbReference type="SUPFAM" id="SSF51161">
    <property type="entry name" value="Trimeric LpxA-like enzymes"/>
    <property type="match status" value="1"/>
</dbReference>
<proteinExistence type="inferred from homology"/>
<evidence type="ECO:0000256" key="11">
    <source>
        <dbReference type="ARBA" id="ARBA00022842"/>
    </source>
</evidence>
<dbReference type="Proteomes" id="UP000094296">
    <property type="component" value="Unassembled WGS sequence"/>
</dbReference>
<keyword evidence="11 20" id="KW-0460">Magnesium</keyword>
<evidence type="ECO:0000256" key="7">
    <source>
        <dbReference type="ARBA" id="ARBA00022679"/>
    </source>
</evidence>
<comment type="caution">
    <text evidence="22">The sequence shown here is derived from an EMBL/GenBank/DDBJ whole genome shotgun (WGS) entry which is preliminary data.</text>
</comment>
<evidence type="ECO:0000256" key="1">
    <source>
        <dbReference type="ARBA" id="ARBA00004496"/>
    </source>
</evidence>
<feature type="region of interest" description="Pyrophosphorylase" evidence="20">
    <location>
        <begin position="1"/>
        <end position="232"/>
    </location>
</feature>
<reference evidence="22 23" key="1">
    <citation type="submission" date="2016-09" db="EMBL/GenBank/DDBJ databases">
        <title>Draft genome sequence for the type strain of Desulfuribacillus alkaliarsenatis AHT28, an obligately anaerobic, sulfidogenic bacterium isolated from Russian soda lake sediments.</title>
        <authorList>
            <person name="Abin C.A."/>
            <person name="Hollibaugh J.T."/>
        </authorList>
    </citation>
    <scope>NUCLEOTIDE SEQUENCE [LARGE SCALE GENOMIC DNA]</scope>
    <source>
        <strain evidence="22 23">AHT28</strain>
    </source>
</reference>
<keyword evidence="10 20" id="KW-0677">Repeat</keyword>
<comment type="cofactor">
    <cofactor evidence="20">
        <name>Mg(2+)</name>
        <dbReference type="ChEBI" id="CHEBI:18420"/>
    </cofactor>
    <text evidence="20">Binds 1 Mg(2+) ion per subunit.</text>
</comment>
<evidence type="ECO:0000256" key="3">
    <source>
        <dbReference type="ARBA" id="ARBA00005208"/>
    </source>
</evidence>
<dbReference type="EC" id="2.7.7.23" evidence="20"/>
<evidence type="ECO:0000256" key="19">
    <source>
        <dbReference type="ARBA" id="ARBA00049628"/>
    </source>
</evidence>
<evidence type="ECO:0000256" key="18">
    <source>
        <dbReference type="ARBA" id="ARBA00048493"/>
    </source>
</evidence>
<evidence type="ECO:0000256" key="10">
    <source>
        <dbReference type="ARBA" id="ARBA00022737"/>
    </source>
</evidence>
<dbReference type="Pfam" id="PF00483">
    <property type="entry name" value="NTP_transferase"/>
    <property type="match status" value="1"/>
</dbReference>
<evidence type="ECO:0000313" key="22">
    <source>
        <dbReference type="EMBL" id="OEF95753.1"/>
    </source>
</evidence>
<feature type="binding site" evidence="20">
    <location>
        <begin position="388"/>
        <end position="389"/>
    </location>
    <ligand>
        <name>acetyl-CoA</name>
        <dbReference type="ChEBI" id="CHEBI:57288"/>
    </ligand>
</feature>
<dbReference type="CDD" id="cd02540">
    <property type="entry name" value="GT2_GlmU_N_bac"/>
    <property type="match status" value="1"/>
</dbReference>
<dbReference type="InterPro" id="IPR011004">
    <property type="entry name" value="Trimer_LpxA-like_sf"/>
</dbReference>
<evidence type="ECO:0000256" key="5">
    <source>
        <dbReference type="ARBA" id="ARBA00007947"/>
    </source>
</evidence>
<dbReference type="PANTHER" id="PTHR43584">
    <property type="entry name" value="NUCLEOTIDYL TRANSFERASE"/>
    <property type="match status" value="1"/>
</dbReference>
<feature type="region of interest" description="Linker" evidence="20">
    <location>
        <begin position="233"/>
        <end position="253"/>
    </location>
</feature>
<evidence type="ECO:0000256" key="6">
    <source>
        <dbReference type="ARBA" id="ARBA00022490"/>
    </source>
</evidence>
<keyword evidence="13 20" id="KW-0573">Peptidoglycan synthesis</keyword>
<dbReference type="OrthoDB" id="9775031at2"/>
<evidence type="ECO:0000256" key="9">
    <source>
        <dbReference type="ARBA" id="ARBA00022723"/>
    </source>
</evidence>
<dbReference type="EMBL" id="MIJE01000035">
    <property type="protein sequence ID" value="OEF95753.1"/>
    <property type="molecule type" value="Genomic_DNA"/>
</dbReference>
<keyword evidence="15 20" id="KW-0012">Acyltransferase</keyword>
<evidence type="ECO:0000256" key="14">
    <source>
        <dbReference type="ARBA" id="ARBA00023268"/>
    </source>
</evidence>
<dbReference type="GO" id="GO:0003977">
    <property type="term" value="F:UDP-N-acetylglucosamine diphosphorylase activity"/>
    <property type="evidence" value="ECO:0007669"/>
    <property type="project" value="UniProtKB-UniRule"/>
</dbReference>
<keyword evidence="12 20" id="KW-0133">Cell shape</keyword>
<dbReference type="UniPathway" id="UPA00113">
    <property type="reaction ID" value="UER00532"/>
</dbReference>
<comment type="pathway">
    <text evidence="3 20">Nucleotide-sugar biosynthesis; UDP-N-acetyl-alpha-D-glucosamine biosynthesis; UDP-N-acetyl-alpha-D-glucosamine from N-acetyl-alpha-D-glucosamine 1-phosphate: step 1/1.</text>
</comment>
<dbReference type="GO" id="GO:0005737">
    <property type="term" value="C:cytoplasm"/>
    <property type="evidence" value="ECO:0007669"/>
    <property type="project" value="UniProtKB-SubCell"/>
</dbReference>
<dbReference type="InterPro" id="IPR005882">
    <property type="entry name" value="Bifunctional_GlmU"/>
</dbReference>
<feature type="binding site" evidence="20">
    <location>
        <position position="442"/>
    </location>
    <ligand>
        <name>acetyl-CoA</name>
        <dbReference type="ChEBI" id="CHEBI:57288"/>
    </ligand>
</feature>
<evidence type="ECO:0000256" key="12">
    <source>
        <dbReference type="ARBA" id="ARBA00022960"/>
    </source>
</evidence>
<comment type="pathway">
    <text evidence="2 20">Nucleotide-sugar biosynthesis; UDP-N-acetyl-alpha-D-glucosamine biosynthesis; N-acetyl-alpha-D-glucosamine 1-phosphate from alpha-D-glucosamine 6-phosphate (route II): step 2/2.</text>
</comment>
<comment type="caution">
    <text evidence="20">Lacks conserved residue(s) required for the propagation of feature annotation.</text>
</comment>
<feature type="binding site" evidence="20">
    <location>
        <begin position="11"/>
        <end position="14"/>
    </location>
    <ligand>
        <name>UDP-N-acetyl-alpha-D-glucosamine</name>
        <dbReference type="ChEBI" id="CHEBI:57705"/>
    </ligand>
</feature>
<organism evidence="22 23">
    <name type="scientific">Desulfuribacillus alkaliarsenatis</name>
    <dbReference type="NCBI Taxonomy" id="766136"/>
    <lineage>
        <taxon>Bacteria</taxon>
        <taxon>Bacillati</taxon>
        <taxon>Bacillota</taxon>
        <taxon>Desulfuribacillia</taxon>
        <taxon>Desulfuribacillales</taxon>
        <taxon>Desulfuribacillaceae</taxon>
        <taxon>Desulfuribacillus</taxon>
    </lineage>
</organism>
<dbReference type="InterPro" id="IPR029044">
    <property type="entry name" value="Nucleotide-diphossugar_trans"/>
</dbReference>
<feature type="binding site" evidence="20">
    <location>
        <position position="75"/>
    </location>
    <ligand>
        <name>UDP-N-acetyl-alpha-D-glucosamine</name>
        <dbReference type="ChEBI" id="CHEBI:57705"/>
    </ligand>
</feature>
<comment type="similarity">
    <text evidence="5 20">In the N-terminal section; belongs to the N-acetylglucosamine-1-phosphate uridyltransferase family.</text>
</comment>
<feature type="domain" description="Nucleotidyl transferase" evidence="21">
    <location>
        <begin position="8"/>
        <end position="223"/>
    </location>
</feature>
<keyword evidence="6 20" id="KW-0963">Cytoplasm</keyword>
<feature type="binding site" evidence="20">
    <location>
        <position position="368"/>
    </location>
    <ligand>
        <name>UDP-N-acetyl-alpha-D-glucosamine</name>
        <dbReference type="ChEBI" id="CHEBI:57705"/>
    </ligand>
</feature>
<feature type="binding site" evidence="20">
    <location>
        <position position="353"/>
    </location>
    <ligand>
        <name>UDP-N-acetyl-alpha-D-glucosamine</name>
        <dbReference type="ChEBI" id="CHEBI:57705"/>
    </ligand>
</feature>
<dbReference type="EC" id="2.3.1.157" evidence="20"/>
<feature type="binding site" evidence="20">
    <location>
        <begin position="80"/>
        <end position="81"/>
    </location>
    <ligand>
        <name>UDP-N-acetyl-alpha-D-glucosamine</name>
        <dbReference type="ChEBI" id="CHEBI:57705"/>
    </ligand>
</feature>
<dbReference type="Gene3D" id="3.90.550.10">
    <property type="entry name" value="Spore Coat Polysaccharide Biosynthesis Protein SpsA, Chain A"/>
    <property type="match status" value="1"/>
</dbReference>
<dbReference type="NCBIfam" id="NF010934">
    <property type="entry name" value="PRK14354.1"/>
    <property type="match status" value="1"/>
</dbReference>
<evidence type="ECO:0000256" key="2">
    <source>
        <dbReference type="ARBA" id="ARBA00005166"/>
    </source>
</evidence>
<feature type="binding site" evidence="20">
    <location>
        <position position="335"/>
    </location>
    <ligand>
        <name>UDP-N-acetyl-alpha-D-glucosamine</name>
        <dbReference type="ChEBI" id="CHEBI:57705"/>
    </ligand>
</feature>
<name>A0A1E5FYU7_9FIRM</name>
<dbReference type="InterPro" id="IPR038009">
    <property type="entry name" value="GlmU_C_LbH"/>
</dbReference>
<dbReference type="GO" id="GO:0008360">
    <property type="term" value="P:regulation of cell shape"/>
    <property type="evidence" value="ECO:0007669"/>
    <property type="project" value="UniProtKB-KW"/>
</dbReference>
<feature type="binding site" evidence="20">
    <location>
        <position position="379"/>
    </location>
    <ligand>
        <name>UDP-N-acetyl-alpha-D-glucosamine</name>
        <dbReference type="ChEBI" id="CHEBI:57705"/>
    </ligand>
</feature>
<keyword evidence="14 20" id="KW-0511">Multifunctional enzyme</keyword>
<dbReference type="InterPro" id="IPR001451">
    <property type="entry name" value="Hexapep"/>
</dbReference>
<evidence type="ECO:0000256" key="15">
    <source>
        <dbReference type="ARBA" id="ARBA00023315"/>
    </source>
</evidence>
<evidence type="ECO:0000256" key="4">
    <source>
        <dbReference type="ARBA" id="ARBA00007707"/>
    </source>
</evidence>
<feature type="binding site" evidence="20">
    <location>
        <position position="157"/>
    </location>
    <ligand>
        <name>UDP-N-acetyl-alpha-D-glucosamine</name>
        <dbReference type="ChEBI" id="CHEBI:57705"/>
    </ligand>
</feature>
<evidence type="ECO:0000256" key="20">
    <source>
        <dbReference type="HAMAP-Rule" id="MF_01631"/>
    </source>
</evidence>
<dbReference type="CDD" id="cd03353">
    <property type="entry name" value="LbH_GlmU_C"/>
    <property type="match status" value="1"/>
</dbReference>
<dbReference type="Pfam" id="PF00132">
    <property type="entry name" value="Hexapep"/>
    <property type="match status" value="1"/>
</dbReference>
<dbReference type="PANTHER" id="PTHR43584:SF3">
    <property type="entry name" value="BIFUNCTIONAL PROTEIN GLMU"/>
    <property type="match status" value="1"/>
</dbReference>
<feature type="region of interest" description="N-acetyltransferase" evidence="20">
    <location>
        <begin position="254"/>
        <end position="454"/>
    </location>
</feature>
<dbReference type="RefSeq" id="WP_069644319.1">
    <property type="nucleotide sequence ID" value="NZ_MIJE01000035.1"/>
</dbReference>
<keyword evidence="16 20" id="KW-0961">Cell wall biogenesis/degradation</keyword>
<dbReference type="InterPro" id="IPR005835">
    <property type="entry name" value="NTP_transferase_dom"/>
</dbReference>
<feature type="binding site" evidence="20">
    <location>
        <position position="230"/>
    </location>
    <ligand>
        <name>Mg(2+)</name>
        <dbReference type="ChEBI" id="CHEBI:18420"/>
    </ligand>
</feature>
<feature type="active site" description="Proton acceptor" evidence="20">
    <location>
        <position position="365"/>
    </location>
</feature>
<dbReference type="SUPFAM" id="SSF53448">
    <property type="entry name" value="Nucleotide-diphospho-sugar transferases"/>
    <property type="match status" value="1"/>
</dbReference>
<dbReference type="GO" id="GO:0009252">
    <property type="term" value="P:peptidoglycan biosynthetic process"/>
    <property type="evidence" value="ECO:0007669"/>
    <property type="project" value="UniProtKB-UniRule"/>
</dbReference>
<comment type="catalytic activity">
    <reaction evidence="18 20">
        <text>N-acetyl-alpha-D-glucosamine 1-phosphate + UTP + H(+) = UDP-N-acetyl-alpha-D-glucosamine + diphosphate</text>
        <dbReference type="Rhea" id="RHEA:13509"/>
        <dbReference type="ChEBI" id="CHEBI:15378"/>
        <dbReference type="ChEBI" id="CHEBI:33019"/>
        <dbReference type="ChEBI" id="CHEBI:46398"/>
        <dbReference type="ChEBI" id="CHEBI:57705"/>
        <dbReference type="ChEBI" id="CHEBI:57776"/>
        <dbReference type="EC" id="2.7.7.23"/>
    </reaction>
</comment>
<dbReference type="UniPathway" id="UPA00973"/>
<evidence type="ECO:0000259" key="21">
    <source>
        <dbReference type="Pfam" id="PF00483"/>
    </source>
</evidence>
<accession>A0A1E5FYU7</accession>
<keyword evidence="7 20" id="KW-0808">Transferase</keyword>
<dbReference type="GO" id="GO:0006048">
    <property type="term" value="P:UDP-N-acetylglucosamine biosynthetic process"/>
    <property type="evidence" value="ECO:0007669"/>
    <property type="project" value="UniProtKB-UniPathway"/>
</dbReference>
<evidence type="ECO:0000313" key="23">
    <source>
        <dbReference type="Proteomes" id="UP000094296"/>
    </source>
</evidence>
<gene>
    <name evidence="20" type="primary">glmU</name>
    <name evidence="22" type="ORF">BHF68_11690</name>
</gene>
<comment type="function">
    <text evidence="19 20">Catalyzes the last two sequential reactions in the de novo biosynthetic pathway for UDP-N-acetylglucosamine (UDP-GlcNAc). The C-terminal domain catalyzes the transfer of acetyl group from acetyl coenzyme A to glucosamine-1-phosphate (GlcN-1-P) to produce N-acetylglucosamine-1-phosphate (GlcNAc-1-P), which is converted into UDP-GlcNAc by the transfer of uridine 5-monophosphate (from uridine 5-triphosphate), a reaction catalyzed by the N-terminal domain.</text>
</comment>
<dbReference type="GO" id="GO:0016020">
    <property type="term" value="C:membrane"/>
    <property type="evidence" value="ECO:0007669"/>
    <property type="project" value="GOC"/>
</dbReference>
<evidence type="ECO:0000256" key="8">
    <source>
        <dbReference type="ARBA" id="ARBA00022695"/>
    </source>
</evidence>
<feature type="binding site" evidence="20">
    <location>
        <position position="425"/>
    </location>
    <ligand>
        <name>acetyl-CoA</name>
        <dbReference type="ChEBI" id="CHEBI:57288"/>
    </ligand>
</feature>
<dbReference type="GO" id="GO:0019134">
    <property type="term" value="F:glucosamine-1-phosphate N-acetyltransferase activity"/>
    <property type="evidence" value="ECO:0007669"/>
    <property type="project" value="UniProtKB-UniRule"/>
</dbReference>
<feature type="binding site" evidence="20">
    <location>
        <position position="142"/>
    </location>
    <ligand>
        <name>UDP-N-acetyl-alpha-D-glucosamine</name>
        <dbReference type="ChEBI" id="CHEBI:57705"/>
    </ligand>
</feature>
<dbReference type="GO" id="GO:0071555">
    <property type="term" value="P:cell wall organization"/>
    <property type="evidence" value="ECO:0007669"/>
    <property type="project" value="UniProtKB-KW"/>
</dbReference>
<dbReference type="GO" id="GO:0009245">
    <property type="term" value="P:lipid A biosynthetic process"/>
    <property type="evidence" value="ECO:0007669"/>
    <property type="project" value="UniProtKB-UniRule"/>
</dbReference>
<evidence type="ECO:0000256" key="17">
    <source>
        <dbReference type="ARBA" id="ARBA00048247"/>
    </source>
</evidence>
<comment type="catalytic activity">
    <reaction evidence="17 20">
        <text>alpha-D-glucosamine 1-phosphate + acetyl-CoA = N-acetyl-alpha-D-glucosamine 1-phosphate + CoA + H(+)</text>
        <dbReference type="Rhea" id="RHEA:13725"/>
        <dbReference type="ChEBI" id="CHEBI:15378"/>
        <dbReference type="ChEBI" id="CHEBI:57287"/>
        <dbReference type="ChEBI" id="CHEBI:57288"/>
        <dbReference type="ChEBI" id="CHEBI:57776"/>
        <dbReference type="ChEBI" id="CHEBI:58516"/>
        <dbReference type="EC" id="2.3.1.157"/>
    </reaction>
</comment>
<feature type="binding site" evidence="20">
    <location>
        <position position="230"/>
    </location>
    <ligand>
        <name>UDP-N-acetyl-alpha-D-glucosamine</name>
        <dbReference type="ChEBI" id="CHEBI:57705"/>
    </ligand>
</feature>